<protein>
    <recommendedName>
        <fullName evidence="1">DUF4216 domain-containing protein</fullName>
    </recommendedName>
</protein>
<organism evidence="2 3">
    <name type="scientific">Rosa chinensis</name>
    <name type="common">China rose</name>
    <dbReference type="NCBI Taxonomy" id="74649"/>
    <lineage>
        <taxon>Eukaryota</taxon>
        <taxon>Viridiplantae</taxon>
        <taxon>Streptophyta</taxon>
        <taxon>Embryophyta</taxon>
        <taxon>Tracheophyta</taxon>
        <taxon>Spermatophyta</taxon>
        <taxon>Magnoliopsida</taxon>
        <taxon>eudicotyledons</taxon>
        <taxon>Gunneridae</taxon>
        <taxon>Pentapetalae</taxon>
        <taxon>rosids</taxon>
        <taxon>fabids</taxon>
        <taxon>Rosales</taxon>
        <taxon>Rosaceae</taxon>
        <taxon>Rosoideae</taxon>
        <taxon>Rosoideae incertae sedis</taxon>
        <taxon>Rosa</taxon>
    </lineage>
</organism>
<name>A0A2P6PCU8_ROSCH</name>
<dbReference type="PANTHER" id="PTHR48258:SF15">
    <property type="entry name" value="OS02G0543900 PROTEIN"/>
    <property type="match status" value="1"/>
</dbReference>
<dbReference type="AlphaFoldDB" id="A0A2P6PCU8"/>
<evidence type="ECO:0000259" key="1">
    <source>
        <dbReference type="Pfam" id="PF13952"/>
    </source>
</evidence>
<keyword evidence="3" id="KW-1185">Reference proteome</keyword>
<proteinExistence type="predicted"/>
<sequence>MSVASRNDKHPSVDPLAYYRQLIDIVKINYSEELKFDLFKCDWIDTALGTKQDCFEYTLVNFKHLLYKHDRVCNEPFILASQAHQVYYVPDPLEKDWLSVVISPAIELCDADSYLEADPYMLLEVDENSTALDDTEMIE</sequence>
<accession>A0A2P6PCU8</accession>
<evidence type="ECO:0000313" key="2">
    <source>
        <dbReference type="EMBL" id="PRQ19756.1"/>
    </source>
</evidence>
<dbReference type="InterPro" id="IPR025312">
    <property type="entry name" value="DUF4216"/>
</dbReference>
<gene>
    <name evidence="2" type="ORF">RchiOBHm_Chr7g0220731</name>
</gene>
<dbReference type="Gramene" id="PRQ19756">
    <property type="protein sequence ID" value="PRQ19756"/>
    <property type="gene ID" value="RchiOBHm_Chr7g0220731"/>
</dbReference>
<comment type="caution">
    <text evidence="2">The sequence shown here is derived from an EMBL/GenBank/DDBJ whole genome shotgun (WGS) entry which is preliminary data.</text>
</comment>
<dbReference type="Proteomes" id="UP000238479">
    <property type="component" value="Chromosome 7"/>
</dbReference>
<dbReference type="EMBL" id="PDCK01000045">
    <property type="protein sequence ID" value="PRQ19756.1"/>
    <property type="molecule type" value="Genomic_DNA"/>
</dbReference>
<feature type="domain" description="DUF4216" evidence="1">
    <location>
        <begin position="27"/>
        <end position="98"/>
    </location>
</feature>
<reference evidence="2 3" key="1">
    <citation type="journal article" date="2018" name="Nat. Genet.">
        <title>The Rosa genome provides new insights in the design of modern roses.</title>
        <authorList>
            <person name="Bendahmane M."/>
        </authorList>
    </citation>
    <scope>NUCLEOTIDE SEQUENCE [LARGE SCALE GENOMIC DNA]</scope>
    <source>
        <strain evidence="3">cv. Old Blush</strain>
    </source>
</reference>
<dbReference type="PANTHER" id="PTHR48258">
    <property type="entry name" value="DUF4218 DOMAIN-CONTAINING PROTEIN-RELATED"/>
    <property type="match status" value="1"/>
</dbReference>
<evidence type="ECO:0000313" key="3">
    <source>
        <dbReference type="Proteomes" id="UP000238479"/>
    </source>
</evidence>
<dbReference type="Pfam" id="PF13952">
    <property type="entry name" value="DUF4216"/>
    <property type="match status" value="1"/>
</dbReference>